<sequence>MAANSNTSVDIEGMKRAQGTFQTAVDESSSSYSNMEGQIEALGPAWTGQAATIFHGAMGKWLEDFRTVNQQLQRMLETLSQNTGVYANVHSDTEDKAQQVQQLISSGNLGGLPGFM</sequence>
<proteinExistence type="predicted"/>
<dbReference type="Pfam" id="PF06013">
    <property type="entry name" value="WXG100"/>
    <property type="match status" value="1"/>
</dbReference>
<feature type="region of interest" description="Disordered" evidence="1">
    <location>
        <begin position="1"/>
        <end position="36"/>
    </location>
</feature>
<protein>
    <recommendedName>
        <fullName evidence="4">ESAT-6-like protein</fullName>
    </recommendedName>
</protein>
<comment type="caution">
    <text evidence="2">The sequence shown here is derived from an EMBL/GenBank/DDBJ whole genome shotgun (WGS) entry which is preliminary data.</text>
</comment>
<organism evidence="2 3">
    <name type="scientific">Streptomyces tremellae</name>
    <dbReference type="NCBI Taxonomy" id="1124239"/>
    <lineage>
        <taxon>Bacteria</taxon>
        <taxon>Bacillati</taxon>
        <taxon>Actinomycetota</taxon>
        <taxon>Actinomycetes</taxon>
        <taxon>Kitasatosporales</taxon>
        <taxon>Streptomycetaceae</taxon>
        <taxon>Streptomyces</taxon>
    </lineage>
</organism>
<gene>
    <name evidence="2" type="ORF">GCM10023082_63100</name>
</gene>
<name>A0ABP7GBS9_9ACTN</name>
<dbReference type="InterPro" id="IPR010310">
    <property type="entry name" value="T7SS_ESAT-6-like"/>
</dbReference>
<evidence type="ECO:0008006" key="4">
    <source>
        <dbReference type="Google" id="ProtNLM"/>
    </source>
</evidence>
<evidence type="ECO:0000256" key="1">
    <source>
        <dbReference type="SAM" id="MobiDB-lite"/>
    </source>
</evidence>
<keyword evidence="3" id="KW-1185">Reference proteome</keyword>
<reference evidence="3" key="1">
    <citation type="journal article" date="2019" name="Int. J. Syst. Evol. Microbiol.">
        <title>The Global Catalogue of Microorganisms (GCM) 10K type strain sequencing project: providing services to taxonomists for standard genome sequencing and annotation.</title>
        <authorList>
            <consortium name="The Broad Institute Genomics Platform"/>
            <consortium name="The Broad Institute Genome Sequencing Center for Infectious Disease"/>
            <person name="Wu L."/>
            <person name="Ma J."/>
        </authorList>
    </citation>
    <scope>NUCLEOTIDE SEQUENCE [LARGE SCALE GENOMIC DNA]</scope>
    <source>
        <strain evidence="3">JCM 30846</strain>
    </source>
</reference>
<dbReference type="NCBIfam" id="TIGR03930">
    <property type="entry name" value="WXG100_ESAT6"/>
    <property type="match status" value="1"/>
</dbReference>
<dbReference type="Gene3D" id="1.10.287.1060">
    <property type="entry name" value="ESAT-6-like"/>
    <property type="match status" value="1"/>
</dbReference>
<dbReference type="SUPFAM" id="SSF140453">
    <property type="entry name" value="EsxAB dimer-like"/>
    <property type="match status" value="1"/>
</dbReference>
<dbReference type="EMBL" id="BAABEP010000086">
    <property type="protein sequence ID" value="GAA3760153.1"/>
    <property type="molecule type" value="Genomic_DNA"/>
</dbReference>
<feature type="compositionally biased region" description="Polar residues" evidence="1">
    <location>
        <begin position="19"/>
        <end position="36"/>
    </location>
</feature>
<evidence type="ECO:0000313" key="3">
    <source>
        <dbReference type="Proteomes" id="UP001499884"/>
    </source>
</evidence>
<evidence type="ECO:0000313" key="2">
    <source>
        <dbReference type="EMBL" id="GAA3760153.1"/>
    </source>
</evidence>
<dbReference type="RefSeq" id="WP_345655234.1">
    <property type="nucleotide sequence ID" value="NZ_BAABEP010000086.1"/>
</dbReference>
<dbReference type="InterPro" id="IPR036689">
    <property type="entry name" value="ESAT-6-like_sf"/>
</dbReference>
<dbReference type="Proteomes" id="UP001499884">
    <property type="component" value="Unassembled WGS sequence"/>
</dbReference>
<accession>A0ABP7GBS9</accession>